<protein>
    <recommendedName>
        <fullName evidence="4">WD domain, G-beta repeat</fullName>
    </recommendedName>
</protein>
<evidence type="ECO:0000313" key="3">
    <source>
        <dbReference type="Proteomes" id="UP000196573"/>
    </source>
</evidence>
<keyword evidence="3" id="KW-1185">Reference proteome</keyword>
<dbReference type="SUPFAM" id="SSF82171">
    <property type="entry name" value="DPP6 N-terminal domain-like"/>
    <property type="match status" value="1"/>
</dbReference>
<feature type="chain" id="PRO_5013049946" description="WD domain, G-beta repeat" evidence="1">
    <location>
        <begin position="19"/>
        <end position="508"/>
    </location>
</feature>
<dbReference type="Gene3D" id="2.130.10.10">
    <property type="entry name" value="YVTN repeat-like/Quinoprotein amine dehydrogenase"/>
    <property type="match status" value="1"/>
</dbReference>
<organism evidence="2 3">
    <name type="scientific">Parendozoicomonas haliclonae</name>
    <dbReference type="NCBI Taxonomy" id="1960125"/>
    <lineage>
        <taxon>Bacteria</taxon>
        <taxon>Pseudomonadati</taxon>
        <taxon>Pseudomonadota</taxon>
        <taxon>Gammaproteobacteria</taxon>
        <taxon>Oceanospirillales</taxon>
        <taxon>Endozoicomonadaceae</taxon>
        <taxon>Parendozoicomonas</taxon>
    </lineage>
</organism>
<proteinExistence type="predicted"/>
<dbReference type="EMBL" id="FWPT01000009">
    <property type="protein sequence ID" value="SMA49763.1"/>
    <property type="molecule type" value="Genomic_DNA"/>
</dbReference>
<evidence type="ECO:0008006" key="4">
    <source>
        <dbReference type="Google" id="ProtNLM"/>
    </source>
</evidence>
<evidence type="ECO:0000256" key="1">
    <source>
        <dbReference type="SAM" id="SignalP"/>
    </source>
</evidence>
<feature type="signal peptide" evidence="1">
    <location>
        <begin position="1"/>
        <end position="18"/>
    </location>
</feature>
<dbReference type="RefSeq" id="WP_087112221.1">
    <property type="nucleotide sequence ID" value="NZ_CBCSCN010000011.1"/>
</dbReference>
<accession>A0A1X7ANP3</accession>
<dbReference type="SMART" id="SM00320">
    <property type="entry name" value="WD40"/>
    <property type="match status" value="1"/>
</dbReference>
<keyword evidence="1" id="KW-0732">Signal</keyword>
<sequence length="508" mass="57537">MRKYLAGLLSLFALNCWAELNSQPASLFFGHVPVGYEEIRDLRVCGDELSPDTLKELRISDPELKEVFRIIDLRWRDGCLQVSVSFQPAAEQVDDYRTYGNFGKGEGLIFGFGPSQSYAGGSLLEVVPGDGDPLVVAPVMGIGVSGLAWERDIEPAGWRYGGRVTYRREQGRFISIGHRAMVNRRMIYSDGRELLSMMLNQQDIPLMIKPEPLVRQNSQWVSAYWPKRIMATAGRRGAVSLWKRSRGEWQEFPVSSNNTHHLFVNTSYRPLFNQTGSCLLMPHGDLKNLRRIKIDGEGRAQELEPYPTPNSPWALTQGRGSVFTFANSRTNTIQECELEAESCDIGNCREIKGADRYRAYDLHISPDGRWLVSGGDGDGTVRLWSRKDDRVENNQPVGVYNLDDKWPKHPGLLFSQDSRTLFMVNRTVMHILSVGDEGTLTRVGEYNFRSANVHTLPVAAEWLFGPMSLNRMGDRLFISAQFPDQGLVLFDKLDDNGESRHLRKVEDW</sequence>
<reference evidence="2 3" key="1">
    <citation type="submission" date="2017-03" db="EMBL/GenBank/DDBJ databases">
        <authorList>
            <person name="Afonso C.L."/>
            <person name="Miller P.J."/>
            <person name="Scott M.A."/>
            <person name="Spackman E."/>
            <person name="Goraichik I."/>
            <person name="Dimitrov K.M."/>
            <person name="Suarez D.L."/>
            <person name="Swayne D.E."/>
        </authorList>
    </citation>
    <scope>NUCLEOTIDE SEQUENCE [LARGE SCALE GENOMIC DNA]</scope>
    <source>
        <strain evidence="2">SB41UT1</strain>
    </source>
</reference>
<dbReference type="Pfam" id="PF00400">
    <property type="entry name" value="WD40"/>
    <property type="match status" value="1"/>
</dbReference>
<gene>
    <name evidence="2" type="ORF">EHSB41UT_03552</name>
</gene>
<dbReference type="Proteomes" id="UP000196573">
    <property type="component" value="Unassembled WGS sequence"/>
</dbReference>
<dbReference type="InterPro" id="IPR015943">
    <property type="entry name" value="WD40/YVTN_repeat-like_dom_sf"/>
</dbReference>
<evidence type="ECO:0000313" key="2">
    <source>
        <dbReference type="EMBL" id="SMA49763.1"/>
    </source>
</evidence>
<dbReference type="InterPro" id="IPR001680">
    <property type="entry name" value="WD40_rpt"/>
</dbReference>
<name>A0A1X7ANP3_9GAMM</name>
<dbReference type="OrthoDB" id="511103at2"/>
<dbReference type="AlphaFoldDB" id="A0A1X7ANP3"/>